<dbReference type="AlphaFoldDB" id="A0A5B9WDF9"/>
<dbReference type="Proteomes" id="UP000324233">
    <property type="component" value="Chromosome"/>
</dbReference>
<dbReference type="EMBL" id="CP042997">
    <property type="protein sequence ID" value="QEH37920.1"/>
    <property type="molecule type" value="Genomic_DNA"/>
</dbReference>
<proteinExistence type="predicted"/>
<dbReference type="RefSeq" id="WP_148597423.1">
    <property type="nucleotide sequence ID" value="NZ_CP042997.1"/>
</dbReference>
<sequence length="295" mass="33847">MTLEFMFRNLLSTPAFAPALGDVELERSDLPKLPITRNYNSLLAAAKSAAISLEDYIPRDEKRRQASDFFADIATHFLHYHELRHILAGHLDYEDNDRGVAYIAEYRGGDATTQPSIVSQVLEWDADRSAMLMLTRSIFAIRIRSMVAETMSGQVGPYSDLFRDRDSLAVKCLIAASALLRLFDFDILPASEWAEQYYPPPQVRRISLSNVVVEWVQNNCGVPLAPTMMDDIRDTIHSGTSEVVEHTFRELWDVKYNNEFRFLVARDESREYLARLQGMFENMRQELSKYSYVAL</sequence>
<protein>
    <submittedName>
        <fullName evidence="1">Uncharacterized protein</fullName>
    </submittedName>
</protein>
<dbReference type="KEGG" id="agv:OJF2_65150"/>
<evidence type="ECO:0000313" key="1">
    <source>
        <dbReference type="EMBL" id="QEH37920.1"/>
    </source>
</evidence>
<reference evidence="1 2" key="1">
    <citation type="submission" date="2019-08" db="EMBL/GenBank/DDBJ databases">
        <title>Deep-cultivation of Planctomycetes and their phenomic and genomic characterization uncovers novel biology.</title>
        <authorList>
            <person name="Wiegand S."/>
            <person name="Jogler M."/>
            <person name="Boedeker C."/>
            <person name="Pinto D."/>
            <person name="Vollmers J."/>
            <person name="Rivas-Marin E."/>
            <person name="Kohn T."/>
            <person name="Peeters S.H."/>
            <person name="Heuer A."/>
            <person name="Rast P."/>
            <person name="Oberbeckmann S."/>
            <person name="Bunk B."/>
            <person name="Jeske O."/>
            <person name="Meyerdierks A."/>
            <person name="Storesund J.E."/>
            <person name="Kallscheuer N."/>
            <person name="Luecker S."/>
            <person name="Lage O.M."/>
            <person name="Pohl T."/>
            <person name="Merkel B.J."/>
            <person name="Hornburger P."/>
            <person name="Mueller R.-W."/>
            <person name="Bruemmer F."/>
            <person name="Labrenz M."/>
            <person name="Spormann A.M."/>
            <person name="Op den Camp H."/>
            <person name="Overmann J."/>
            <person name="Amann R."/>
            <person name="Jetten M.S.M."/>
            <person name="Mascher T."/>
            <person name="Medema M.H."/>
            <person name="Devos D.P."/>
            <person name="Kaster A.-K."/>
            <person name="Ovreas L."/>
            <person name="Rohde M."/>
            <person name="Galperin M.Y."/>
            <person name="Jogler C."/>
        </authorList>
    </citation>
    <scope>NUCLEOTIDE SEQUENCE [LARGE SCALE GENOMIC DNA]</scope>
    <source>
        <strain evidence="1 2">OJF2</strain>
    </source>
</reference>
<name>A0A5B9WDF9_9BACT</name>
<gene>
    <name evidence="1" type="ORF">OJF2_65150</name>
</gene>
<organism evidence="1 2">
    <name type="scientific">Aquisphaera giovannonii</name>
    <dbReference type="NCBI Taxonomy" id="406548"/>
    <lineage>
        <taxon>Bacteria</taxon>
        <taxon>Pseudomonadati</taxon>
        <taxon>Planctomycetota</taxon>
        <taxon>Planctomycetia</taxon>
        <taxon>Isosphaerales</taxon>
        <taxon>Isosphaeraceae</taxon>
        <taxon>Aquisphaera</taxon>
    </lineage>
</organism>
<accession>A0A5B9WDF9</accession>
<keyword evidence="2" id="KW-1185">Reference proteome</keyword>
<evidence type="ECO:0000313" key="2">
    <source>
        <dbReference type="Proteomes" id="UP000324233"/>
    </source>
</evidence>
<dbReference type="OrthoDB" id="8453564at2"/>